<dbReference type="Gene3D" id="3.40.710.10">
    <property type="entry name" value="DD-peptidase/beta-lactamase superfamily"/>
    <property type="match status" value="1"/>
</dbReference>
<dbReference type="AlphaFoldDB" id="X1PPP5"/>
<evidence type="ECO:0000259" key="4">
    <source>
        <dbReference type="Pfam" id="PF00144"/>
    </source>
</evidence>
<feature type="compositionally biased region" description="Polar residues" evidence="2">
    <location>
        <begin position="248"/>
        <end position="257"/>
    </location>
</feature>
<feature type="domain" description="Beta-lactamase-related" evidence="4">
    <location>
        <begin position="1"/>
        <end position="116"/>
    </location>
</feature>
<protein>
    <recommendedName>
        <fullName evidence="4">Beta-lactamase-related domain-containing protein</fullName>
    </recommendedName>
</protein>
<evidence type="ECO:0000256" key="2">
    <source>
        <dbReference type="SAM" id="MobiDB-lite"/>
    </source>
</evidence>
<feature type="non-terminal residue" evidence="5">
    <location>
        <position position="257"/>
    </location>
</feature>
<evidence type="ECO:0000256" key="3">
    <source>
        <dbReference type="SAM" id="Phobius"/>
    </source>
</evidence>
<keyword evidence="3" id="KW-0812">Transmembrane</keyword>
<feature type="region of interest" description="Disordered" evidence="2">
    <location>
        <begin position="234"/>
        <end position="257"/>
    </location>
</feature>
<dbReference type="SUPFAM" id="SSF56601">
    <property type="entry name" value="beta-lactamase/transpeptidase-like"/>
    <property type="match status" value="1"/>
</dbReference>
<dbReference type="InterPro" id="IPR012338">
    <property type="entry name" value="Beta-lactam/transpept-like"/>
</dbReference>
<feature type="transmembrane region" description="Helical" evidence="3">
    <location>
        <begin position="159"/>
        <end position="178"/>
    </location>
</feature>
<keyword evidence="3" id="KW-0472">Membrane</keyword>
<feature type="transmembrane region" description="Helical" evidence="3">
    <location>
        <begin position="120"/>
        <end position="147"/>
    </location>
</feature>
<organism evidence="5">
    <name type="scientific">marine sediment metagenome</name>
    <dbReference type="NCBI Taxonomy" id="412755"/>
    <lineage>
        <taxon>unclassified sequences</taxon>
        <taxon>metagenomes</taxon>
        <taxon>ecological metagenomes</taxon>
    </lineage>
</organism>
<dbReference type="PANTHER" id="PTHR43283">
    <property type="entry name" value="BETA-LACTAMASE-RELATED"/>
    <property type="match status" value="1"/>
</dbReference>
<accession>X1PPP5</accession>
<sequence>RLVDQGMLALDEPLDNYLSKSYLAQEEYRPAVTLRHTLSHSSGMRHDSISRDVRFPPAAGFSYSANGFLYTQKVMEEVTGKSLEELGQEMVFQPLGMEHSSFVNTPAVVDQPAQGHLPTWLPALVFAVPFLVVLLLLALLALIVGRLRSGRWRISRRTALVIYLLVALPACGLAFLLAQGPATSYAILILVLWGTPLLALLLGDAILKRRFPERAGLRKGLLATWVLVGGVGHGRRGPHRGRHARFQPGSSQAQRRR</sequence>
<evidence type="ECO:0000313" key="5">
    <source>
        <dbReference type="EMBL" id="GAI32854.1"/>
    </source>
</evidence>
<reference evidence="5" key="1">
    <citation type="journal article" date="2014" name="Front. Microbiol.">
        <title>High frequency of phylogenetically diverse reductive dehalogenase-homologous genes in deep subseafloor sedimentary metagenomes.</title>
        <authorList>
            <person name="Kawai M."/>
            <person name="Futagami T."/>
            <person name="Toyoda A."/>
            <person name="Takaki Y."/>
            <person name="Nishi S."/>
            <person name="Hori S."/>
            <person name="Arai W."/>
            <person name="Tsubouchi T."/>
            <person name="Morono Y."/>
            <person name="Uchiyama I."/>
            <person name="Ito T."/>
            <person name="Fujiyama A."/>
            <person name="Inagaki F."/>
            <person name="Takami H."/>
        </authorList>
    </citation>
    <scope>NUCLEOTIDE SEQUENCE</scope>
    <source>
        <strain evidence="5">Expedition CK06-06</strain>
    </source>
</reference>
<gene>
    <name evidence="5" type="ORF">S06H3_47118</name>
</gene>
<proteinExistence type="predicted"/>
<dbReference type="GO" id="GO:0016787">
    <property type="term" value="F:hydrolase activity"/>
    <property type="evidence" value="ECO:0007669"/>
    <property type="project" value="UniProtKB-KW"/>
</dbReference>
<keyword evidence="1" id="KW-0378">Hydrolase</keyword>
<dbReference type="InterPro" id="IPR001466">
    <property type="entry name" value="Beta-lactam-related"/>
</dbReference>
<dbReference type="Pfam" id="PF00144">
    <property type="entry name" value="Beta-lactamase"/>
    <property type="match status" value="1"/>
</dbReference>
<dbReference type="EMBL" id="BARV01029567">
    <property type="protein sequence ID" value="GAI32854.1"/>
    <property type="molecule type" value="Genomic_DNA"/>
</dbReference>
<comment type="caution">
    <text evidence="5">The sequence shown here is derived from an EMBL/GenBank/DDBJ whole genome shotgun (WGS) entry which is preliminary data.</text>
</comment>
<feature type="compositionally biased region" description="Basic residues" evidence="2">
    <location>
        <begin position="234"/>
        <end position="245"/>
    </location>
</feature>
<feature type="transmembrane region" description="Helical" evidence="3">
    <location>
        <begin position="184"/>
        <end position="207"/>
    </location>
</feature>
<evidence type="ECO:0000256" key="1">
    <source>
        <dbReference type="ARBA" id="ARBA00022801"/>
    </source>
</evidence>
<feature type="non-terminal residue" evidence="5">
    <location>
        <position position="1"/>
    </location>
</feature>
<dbReference type="PANTHER" id="PTHR43283:SF11">
    <property type="entry name" value="BETA-LACTAMASE-RELATED DOMAIN-CONTAINING PROTEIN"/>
    <property type="match status" value="1"/>
</dbReference>
<name>X1PPP5_9ZZZZ</name>
<keyword evidence="3" id="KW-1133">Transmembrane helix</keyword>
<dbReference type="InterPro" id="IPR050789">
    <property type="entry name" value="Diverse_Enzym_Activities"/>
</dbReference>